<feature type="transmembrane region" description="Helical" evidence="8">
    <location>
        <begin position="183"/>
        <end position="203"/>
    </location>
</feature>
<feature type="transmembrane region" description="Helical" evidence="8">
    <location>
        <begin position="154"/>
        <end position="177"/>
    </location>
</feature>
<dbReference type="EMBL" id="CAJPDQ010000004">
    <property type="protein sequence ID" value="CAF9908892.1"/>
    <property type="molecule type" value="Genomic_DNA"/>
</dbReference>
<dbReference type="InterPro" id="IPR011701">
    <property type="entry name" value="MFS"/>
</dbReference>
<evidence type="ECO:0000256" key="2">
    <source>
        <dbReference type="ARBA" id="ARBA00006829"/>
    </source>
</evidence>
<feature type="transmembrane region" description="Helical" evidence="8">
    <location>
        <begin position="272"/>
        <end position="289"/>
    </location>
</feature>
<sequence>MPSPGPRGRSRLQGYGWRSSQAFIVFTAILGLFSETFLFAFIVPILSYMVEVRLQLPYNQTQWITTAMLTAQGFISMISAPIIAHFADKTPNRRTPLLLALLGCLVGTLLLAICSSLWMLFVGRIIQSVSGSAGWIVAFATITDNVASDHAGKVLGTAMSFVTAGLIAGPVLSGALLRLFGYWAAWAAPLILLGLGFVARLIMVEKNDVQTASSAGTSTLDEEQGSEETDWVGEEEEVANEETALLPKLSLAESPPPTTAEFYRIILSDMRIVTGLLNIVVFAVILSAFDTTVPLHLQHLFSWNPLLIGMIFLGLQVPGMILGPVVGWLRDRVGLRYPSTTGWVLMALLLWLLGIPGSGLGWIDDGTKGQIVFIVGVVGIGTVSPLIRGAGMLQLVGK</sequence>
<evidence type="ECO:0000256" key="3">
    <source>
        <dbReference type="ARBA" id="ARBA00022448"/>
    </source>
</evidence>
<dbReference type="InterPro" id="IPR001958">
    <property type="entry name" value="Tet-R_TetA/multi-R_MdtG-like"/>
</dbReference>
<feature type="domain" description="Major facilitator superfamily (MFS) profile" evidence="9">
    <location>
        <begin position="24"/>
        <end position="398"/>
    </location>
</feature>
<feature type="transmembrane region" description="Helical" evidence="8">
    <location>
        <begin position="369"/>
        <end position="387"/>
    </location>
</feature>
<dbReference type="InterPro" id="IPR036259">
    <property type="entry name" value="MFS_trans_sf"/>
</dbReference>
<evidence type="ECO:0000259" key="9">
    <source>
        <dbReference type="PROSITE" id="PS50850"/>
    </source>
</evidence>
<reference evidence="10" key="1">
    <citation type="submission" date="2021-03" db="EMBL/GenBank/DDBJ databases">
        <authorList>
            <person name="Tagirdzhanova G."/>
        </authorList>
    </citation>
    <scope>NUCLEOTIDE SEQUENCE</scope>
</reference>
<dbReference type="GO" id="GO:0016020">
    <property type="term" value="C:membrane"/>
    <property type="evidence" value="ECO:0007669"/>
    <property type="project" value="UniProtKB-SubCell"/>
</dbReference>
<feature type="transmembrane region" description="Helical" evidence="8">
    <location>
        <begin position="96"/>
        <end position="119"/>
    </location>
</feature>
<feature type="compositionally biased region" description="Acidic residues" evidence="7">
    <location>
        <begin position="220"/>
        <end position="234"/>
    </location>
</feature>
<evidence type="ECO:0000256" key="6">
    <source>
        <dbReference type="ARBA" id="ARBA00023136"/>
    </source>
</evidence>
<comment type="subcellular location">
    <subcellularLocation>
        <location evidence="1">Membrane</location>
        <topology evidence="1">Multi-pass membrane protein</topology>
    </subcellularLocation>
</comment>
<feature type="region of interest" description="Disordered" evidence="7">
    <location>
        <begin position="213"/>
        <end position="234"/>
    </location>
</feature>
<dbReference type="InterPro" id="IPR020846">
    <property type="entry name" value="MFS_dom"/>
</dbReference>
<proteinExistence type="inferred from homology"/>
<accession>A0A8H3EMZ7</accession>
<protein>
    <recommendedName>
        <fullName evidence="9">Major facilitator superfamily (MFS) profile domain-containing protein</fullName>
    </recommendedName>
</protein>
<dbReference type="Pfam" id="PF07690">
    <property type="entry name" value="MFS_1"/>
    <property type="match status" value="1"/>
</dbReference>
<dbReference type="GO" id="GO:0022857">
    <property type="term" value="F:transmembrane transporter activity"/>
    <property type="evidence" value="ECO:0007669"/>
    <property type="project" value="InterPro"/>
</dbReference>
<dbReference type="AlphaFoldDB" id="A0A8H3EMZ7"/>
<gene>
    <name evidence="10" type="ORF">GOMPHAMPRED_006348</name>
</gene>
<comment type="similarity">
    <text evidence="2">Belongs to the major facilitator superfamily. Vesicular transporter family.</text>
</comment>
<keyword evidence="4 8" id="KW-0812">Transmembrane</keyword>
<evidence type="ECO:0000256" key="5">
    <source>
        <dbReference type="ARBA" id="ARBA00022989"/>
    </source>
</evidence>
<evidence type="ECO:0000313" key="11">
    <source>
        <dbReference type="Proteomes" id="UP000664169"/>
    </source>
</evidence>
<dbReference type="PANTHER" id="PTHR23506">
    <property type="entry name" value="GH10249P"/>
    <property type="match status" value="1"/>
</dbReference>
<organism evidence="10 11">
    <name type="scientific">Gomphillus americanus</name>
    <dbReference type="NCBI Taxonomy" id="1940652"/>
    <lineage>
        <taxon>Eukaryota</taxon>
        <taxon>Fungi</taxon>
        <taxon>Dikarya</taxon>
        <taxon>Ascomycota</taxon>
        <taxon>Pezizomycotina</taxon>
        <taxon>Lecanoromycetes</taxon>
        <taxon>OSLEUM clade</taxon>
        <taxon>Ostropomycetidae</taxon>
        <taxon>Ostropales</taxon>
        <taxon>Graphidaceae</taxon>
        <taxon>Gomphilloideae</taxon>
        <taxon>Gomphillus</taxon>
    </lineage>
</organism>
<feature type="transmembrane region" description="Helical" evidence="8">
    <location>
        <begin position="63"/>
        <end position="84"/>
    </location>
</feature>
<evidence type="ECO:0000256" key="4">
    <source>
        <dbReference type="ARBA" id="ARBA00022692"/>
    </source>
</evidence>
<dbReference type="Gene3D" id="1.20.1250.20">
    <property type="entry name" value="MFS general substrate transporter like domains"/>
    <property type="match status" value="1"/>
</dbReference>
<comment type="caution">
    <text evidence="10">The sequence shown here is derived from an EMBL/GenBank/DDBJ whole genome shotgun (WGS) entry which is preliminary data.</text>
</comment>
<evidence type="ECO:0000256" key="1">
    <source>
        <dbReference type="ARBA" id="ARBA00004141"/>
    </source>
</evidence>
<evidence type="ECO:0000256" key="7">
    <source>
        <dbReference type="SAM" id="MobiDB-lite"/>
    </source>
</evidence>
<dbReference type="SUPFAM" id="SSF103473">
    <property type="entry name" value="MFS general substrate transporter"/>
    <property type="match status" value="1"/>
</dbReference>
<evidence type="ECO:0000256" key="8">
    <source>
        <dbReference type="SAM" id="Phobius"/>
    </source>
</evidence>
<dbReference type="InterPro" id="IPR050930">
    <property type="entry name" value="MFS_Vesicular_Transporter"/>
</dbReference>
<keyword evidence="5 8" id="KW-1133">Transmembrane helix</keyword>
<feature type="transmembrane region" description="Helical" evidence="8">
    <location>
        <begin position="341"/>
        <end position="363"/>
    </location>
</feature>
<dbReference type="PROSITE" id="PS50850">
    <property type="entry name" value="MFS"/>
    <property type="match status" value="1"/>
</dbReference>
<dbReference type="Proteomes" id="UP000664169">
    <property type="component" value="Unassembled WGS sequence"/>
</dbReference>
<feature type="transmembrane region" description="Helical" evidence="8">
    <location>
        <begin position="301"/>
        <end position="329"/>
    </location>
</feature>
<dbReference type="PANTHER" id="PTHR23506:SF35">
    <property type="entry name" value="MAJOR FACILITATOR SUPERFAMILY (MFS) PROFILE DOMAIN-CONTAINING PROTEIN-RELATED"/>
    <property type="match status" value="1"/>
</dbReference>
<keyword evidence="11" id="KW-1185">Reference proteome</keyword>
<dbReference type="OrthoDB" id="5086884at2759"/>
<name>A0A8H3EMZ7_9LECA</name>
<keyword evidence="6 8" id="KW-0472">Membrane</keyword>
<evidence type="ECO:0000313" key="10">
    <source>
        <dbReference type="EMBL" id="CAF9908892.1"/>
    </source>
</evidence>
<feature type="transmembrane region" description="Helical" evidence="8">
    <location>
        <begin position="21"/>
        <end position="43"/>
    </location>
</feature>
<feature type="transmembrane region" description="Helical" evidence="8">
    <location>
        <begin position="125"/>
        <end position="142"/>
    </location>
</feature>
<dbReference type="PRINTS" id="PR01035">
    <property type="entry name" value="TCRTETA"/>
</dbReference>
<keyword evidence="3" id="KW-0813">Transport</keyword>